<evidence type="ECO:0000313" key="3">
    <source>
        <dbReference type="Proteomes" id="UP000247702"/>
    </source>
</evidence>
<protein>
    <submittedName>
        <fullName evidence="2">Uncharacterized protein</fullName>
    </submittedName>
</protein>
<feature type="region of interest" description="Disordered" evidence="1">
    <location>
        <begin position="1"/>
        <end position="46"/>
    </location>
</feature>
<keyword evidence="3" id="KW-1185">Reference proteome</keyword>
<reference evidence="2 3" key="1">
    <citation type="submission" date="2017-11" db="EMBL/GenBank/DDBJ databases">
        <title>The genome of Rhizophagus clarus HR1 reveals common genetic basis of auxotrophy among arbuscular mycorrhizal fungi.</title>
        <authorList>
            <person name="Kobayashi Y."/>
        </authorList>
    </citation>
    <scope>NUCLEOTIDE SEQUENCE [LARGE SCALE GENOMIC DNA]</scope>
    <source>
        <strain evidence="2 3">HR1</strain>
    </source>
</reference>
<proteinExistence type="predicted"/>
<sequence>MDEDFVADTAADVGVDGLSSPPKENNTVSTSLSSPPNSAAASSAPTKTRLIASTRLCMPEQRLLHPPLTRRLIRLLLMIPC</sequence>
<dbReference type="AlphaFoldDB" id="A0A2Z6QIW8"/>
<organism evidence="2 3">
    <name type="scientific">Rhizophagus clarus</name>
    <dbReference type="NCBI Taxonomy" id="94130"/>
    <lineage>
        <taxon>Eukaryota</taxon>
        <taxon>Fungi</taxon>
        <taxon>Fungi incertae sedis</taxon>
        <taxon>Mucoromycota</taxon>
        <taxon>Glomeromycotina</taxon>
        <taxon>Glomeromycetes</taxon>
        <taxon>Glomerales</taxon>
        <taxon>Glomeraceae</taxon>
        <taxon>Rhizophagus</taxon>
    </lineage>
</organism>
<dbReference type="EMBL" id="BEXD01000247">
    <property type="protein sequence ID" value="GBB85729.1"/>
    <property type="molecule type" value="Genomic_DNA"/>
</dbReference>
<feature type="compositionally biased region" description="Low complexity" evidence="1">
    <location>
        <begin position="25"/>
        <end position="46"/>
    </location>
</feature>
<dbReference type="Proteomes" id="UP000247702">
    <property type="component" value="Unassembled WGS sequence"/>
</dbReference>
<comment type="caution">
    <text evidence="2">The sequence shown here is derived from an EMBL/GenBank/DDBJ whole genome shotgun (WGS) entry which is preliminary data.</text>
</comment>
<accession>A0A2Z6QIW8</accession>
<gene>
    <name evidence="2" type="ORF">RclHR1_01220025</name>
</gene>
<evidence type="ECO:0000256" key="1">
    <source>
        <dbReference type="SAM" id="MobiDB-lite"/>
    </source>
</evidence>
<evidence type="ECO:0000313" key="2">
    <source>
        <dbReference type="EMBL" id="GBB85729.1"/>
    </source>
</evidence>
<name>A0A2Z6QIW8_9GLOM</name>